<gene>
    <name evidence="1" type="ORF">OLEA9_A095641</name>
</gene>
<evidence type="ECO:0000313" key="1">
    <source>
        <dbReference type="EMBL" id="CAA3026668.1"/>
    </source>
</evidence>
<accession>A0A8S0V903</accession>
<comment type="caution">
    <text evidence="1">The sequence shown here is derived from an EMBL/GenBank/DDBJ whole genome shotgun (WGS) entry which is preliminary data.</text>
</comment>
<dbReference type="AlphaFoldDB" id="A0A8S0V903"/>
<protein>
    <submittedName>
        <fullName evidence="1">Uncharacterized protein</fullName>
    </submittedName>
</protein>
<proteinExistence type="predicted"/>
<keyword evidence="2" id="KW-1185">Reference proteome</keyword>
<name>A0A8S0V903_OLEEU</name>
<reference evidence="1 2" key="1">
    <citation type="submission" date="2019-12" db="EMBL/GenBank/DDBJ databases">
        <authorList>
            <person name="Alioto T."/>
            <person name="Alioto T."/>
            <person name="Gomez Garrido J."/>
        </authorList>
    </citation>
    <scope>NUCLEOTIDE SEQUENCE [LARGE SCALE GENOMIC DNA]</scope>
</reference>
<dbReference type="Gramene" id="OE9A095641T1">
    <property type="protein sequence ID" value="OE9A095641C1"/>
    <property type="gene ID" value="OE9A095641"/>
</dbReference>
<sequence length="96" mass="11137">MSENYDNWEKLVNVALRRVQFRQLALAHSRESSSSTLNEDIMDWERYYCRVPSGYGSIFSRSVKLLPDANKKDIINIVSFFTLNQSAKHSGNYLKS</sequence>
<organism evidence="1 2">
    <name type="scientific">Olea europaea subsp. europaea</name>
    <dbReference type="NCBI Taxonomy" id="158383"/>
    <lineage>
        <taxon>Eukaryota</taxon>
        <taxon>Viridiplantae</taxon>
        <taxon>Streptophyta</taxon>
        <taxon>Embryophyta</taxon>
        <taxon>Tracheophyta</taxon>
        <taxon>Spermatophyta</taxon>
        <taxon>Magnoliopsida</taxon>
        <taxon>eudicotyledons</taxon>
        <taxon>Gunneridae</taxon>
        <taxon>Pentapetalae</taxon>
        <taxon>asterids</taxon>
        <taxon>lamiids</taxon>
        <taxon>Lamiales</taxon>
        <taxon>Oleaceae</taxon>
        <taxon>Oleeae</taxon>
        <taxon>Olea</taxon>
    </lineage>
</organism>
<dbReference type="Proteomes" id="UP000594638">
    <property type="component" value="Unassembled WGS sequence"/>
</dbReference>
<evidence type="ECO:0000313" key="2">
    <source>
        <dbReference type="Proteomes" id="UP000594638"/>
    </source>
</evidence>
<dbReference type="EMBL" id="CACTIH010009171">
    <property type="protein sequence ID" value="CAA3026668.1"/>
    <property type="molecule type" value="Genomic_DNA"/>
</dbReference>